<dbReference type="EMBL" id="CAJPIN010013351">
    <property type="protein sequence ID" value="CAG2060730.1"/>
    <property type="molecule type" value="Genomic_DNA"/>
</dbReference>
<accession>A0ABN7NYY8</accession>
<feature type="transmembrane region" description="Helical" evidence="1">
    <location>
        <begin position="101"/>
        <end position="125"/>
    </location>
</feature>
<name>A0ABN7NYY8_TIMPD</name>
<keyword evidence="1" id="KW-0472">Membrane</keyword>
<keyword evidence="3" id="KW-1185">Reference proteome</keyword>
<gene>
    <name evidence="2" type="ORF">TPAB3V08_LOCUS7686</name>
</gene>
<protein>
    <submittedName>
        <fullName evidence="2">Uncharacterized protein</fullName>
    </submittedName>
</protein>
<organism evidence="2 3">
    <name type="scientific">Timema podura</name>
    <name type="common">Walking stick</name>
    <dbReference type="NCBI Taxonomy" id="61482"/>
    <lineage>
        <taxon>Eukaryota</taxon>
        <taxon>Metazoa</taxon>
        <taxon>Ecdysozoa</taxon>
        <taxon>Arthropoda</taxon>
        <taxon>Hexapoda</taxon>
        <taxon>Insecta</taxon>
        <taxon>Pterygota</taxon>
        <taxon>Neoptera</taxon>
        <taxon>Polyneoptera</taxon>
        <taxon>Phasmatodea</taxon>
        <taxon>Timematodea</taxon>
        <taxon>Timematoidea</taxon>
        <taxon>Timematidae</taxon>
        <taxon>Timema</taxon>
    </lineage>
</organism>
<keyword evidence="1" id="KW-0812">Transmembrane</keyword>
<proteinExistence type="predicted"/>
<comment type="caution">
    <text evidence="2">The sequence shown here is derived from an EMBL/GenBank/DDBJ whole genome shotgun (WGS) entry which is preliminary data.</text>
</comment>
<sequence>MTKVRDTHALTTVENSGGLGFVCPTWYICQSSWQIQRYRARSPFQDLPPDCAVSQGNVLSPLVLRTVKPALSMRWMCKTCGINYWVSVSRHVKRIDRLHAVLYYTVSPLSLSFTYNFFVWCLVYSSGHQMVNRGPHPDRRYIFKDLDEIAINRRNDAISVVGG</sequence>
<dbReference type="Proteomes" id="UP001153148">
    <property type="component" value="Unassembled WGS sequence"/>
</dbReference>
<keyword evidence="1" id="KW-1133">Transmembrane helix</keyword>
<evidence type="ECO:0000313" key="2">
    <source>
        <dbReference type="EMBL" id="CAG2060730.1"/>
    </source>
</evidence>
<evidence type="ECO:0000256" key="1">
    <source>
        <dbReference type="SAM" id="Phobius"/>
    </source>
</evidence>
<evidence type="ECO:0000313" key="3">
    <source>
        <dbReference type="Proteomes" id="UP001153148"/>
    </source>
</evidence>
<reference evidence="2" key="1">
    <citation type="submission" date="2021-03" db="EMBL/GenBank/DDBJ databases">
        <authorList>
            <person name="Tran Van P."/>
        </authorList>
    </citation>
    <scope>NUCLEOTIDE SEQUENCE</scope>
</reference>